<dbReference type="EMBL" id="FP929125">
    <property type="protein sequence ID" value="CBX94724.1"/>
    <property type="molecule type" value="Genomic_DNA"/>
</dbReference>
<dbReference type="VEuPathDB" id="FungiDB:LEMA_uP117270.1"/>
<keyword evidence="2" id="KW-1185">Reference proteome</keyword>
<dbReference type="AlphaFoldDB" id="E4ZU14"/>
<proteinExistence type="predicted"/>
<gene>
    <name evidence="1" type="ORF">LEMA_uP117270.1</name>
</gene>
<dbReference type="InParanoid" id="E4ZU14"/>
<accession>E4ZU14</accession>
<dbReference type="STRING" id="985895.E4ZU14"/>
<dbReference type="Proteomes" id="UP000002668">
    <property type="component" value="Genome"/>
</dbReference>
<dbReference type="eggNOG" id="ENOG502TG2V">
    <property type="taxonomic scope" value="Eukaryota"/>
</dbReference>
<name>E4ZU14_LEPMJ</name>
<reference evidence="2" key="1">
    <citation type="journal article" date="2011" name="Nat. Commun.">
        <title>Effector diversification within compartments of the Leptosphaeria maculans genome affected by Repeat-Induced Point mutations.</title>
        <authorList>
            <person name="Rouxel T."/>
            <person name="Grandaubert J."/>
            <person name="Hane J.K."/>
            <person name="Hoede C."/>
            <person name="van de Wouw A.P."/>
            <person name="Couloux A."/>
            <person name="Dominguez V."/>
            <person name="Anthouard V."/>
            <person name="Bally P."/>
            <person name="Bourras S."/>
            <person name="Cozijnsen A.J."/>
            <person name="Ciuffetti L.M."/>
            <person name="Degrave A."/>
            <person name="Dilmaghani A."/>
            <person name="Duret L."/>
            <person name="Fudal I."/>
            <person name="Goodwin S.B."/>
            <person name="Gout L."/>
            <person name="Glaser N."/>
            <person name="Linglin J."/>
            <person name="Kema G.H.J."/>
            <person name="Lapalu N."/>
            <person name="Lawrence C.B."/>
            <person name="May K."/>
            <person name="Meyer M."/>
            <person name="Ollivier B."/>
            <person name="Poulain J."/>
            <person name="Schoch C.L."/>
            <person name="Simon A."/>
            <person name="Spatafora J.W."/>
            <person name="Stachowiak A."/>
            <person name="Turgeon B.G."/>
            <person name="Tyler B.M."/>
            <person name="Vincent D."/>
            <person name="Weissenbach J."/>
            <person name="Amselem J."/>
            <person name="Quesneville H."/>
            <person name="Oliver R.P."/>
            <person name="Wincker P."/>
            <person name="Balesdent M.-H."/>
            <person name="Howlett B.J."/>
        </authorList>
    </citation>
    <scope>NUCLEOTIDE SEQUENCE [LARGE SCALE GENOMIC DNA]</scope>
    <source>
        <strain evidence="2">JN3 / isolate v23.1.3 / race Av1-4-5-6-7-8</strain>
    </source>
</reference>
<evidence type="ECO:0000313" key="2">
    <source>
        <dbReference type="Proteomes" id="UP000002668"/>
    </source>
</evidence>
<protein>
    <submittedName>
        <fullName evidence="1">Predicted protein</fullName>
    </submittedName>
</protein>
<sequence>MGSNVFLTSNDDVTKDPTWIKGVKPDGQGRTGNAVTAAVIVVDKEEGAVDAFYMYFYAYNYGGEVLGWSELNFGMSSRTLLFLISNSQTRPRPR</sequence>
<organism evidence="2">
    <name type="scientific">Leptosphaeria maculans (strain JN3 / isolate v23.1.3 / race Av1-4-5-6-7-8)</name>
    <name type="common">Blackleg fungus</name>
    <name type="synonym">Phoma lingam</name>
    <dbReference type="NCBI Taxonomy" id="985895"/>
    <lineage>
        <taxon>Eukaryota</taxon>
        <taxon>Fungi</taxon>
        <taxon>Dikarya</taxon>
        <taxon>Ascomycota</taxon>
        <taxon>Pezizomycotina</taxon>
        <taxon>Dothideomycetes</taxon>
        <taxon>Pleosporomycetidae</taxon>
        <taxon>Pleosporales</taxon>
        <taxon>Pleosporineae</taxon>
        <taxon>Leptosphaeriaceae</taxon>
        <taxon>Plenodomus</taxon>
        <taxon>Plenodomus lingam/Leptosphaeria maculans species complex</taxon>
    </lineage>
</organism>
<evidence type="ECO:0000313" key="1">
    <source>
        <dbReference type="EMBL" id="CBX94724.1"/>
    </source>
</evidence>
<dbReference type="HOGENOM" id="CLU_2386577_0_0_1"/>
<dbReference type="OrthoDB" id="188042at2759"/>